<gene>
    <name evidence="1" type="primary">JMJ24_3</name>
    <name evidence="1" type="ORF">CASFOL_031748</name>
</gene>
<evidence type="ECO:0000313" key="1">
    <source>
        <dbReference type="EMBL" id="KAL3625080.1"/>
    </source>
</evidence>
<protein>
    <submittedName>
        <fullName evidence="1">E3 ubiquitin-protein ligase jmj24</fullName>
    </submittedName>
</protein>
<reference evidence="2" key="1">
    <citation type="journal article" date="2024" name="IScience">
        <title>Strigolactones Initiate the Formation of Haustorium-like Structures in Castilleja.</title>
        <authorList>
            <person name="Buerger M."/>
            <person name="Peterson D."/>
            <person name="Chory J."/>
        </authorList>
    </citation>
    <scope>NUCLEOTIDE SEQUENCE [LARGE SCALE GENOMIC DNA]</scope>
</reference>
<organism evidence="1 2">
    <name type="scientific">Castilleja foliolosa</name>
    <dbReference type="NCBI Taxonomy" id="1961234"/>
    <lineage>
        <taxon>Eukaryota</taxon>
        <taxon>Viridiplantae</taxon>
        <taxon>Streptophyta</taxon>
        <taxon>Embryophyta</taxon>
        <taxon>Tracheophyta</taxon>
        <taxon>Spermatophyta</taxon>
        <taxon>Magnoliopsida</taxon>
        <taxon>eudicotyledons</taxon>
        <taxon>Gunneridae</taxon>
        <taxon>Pentapetalae</taxon>
        <taxon>asterids</taxon>
        <taxon>lamiids</taxon>
        <taxon>Lamiales</taxon>
        <taxon>Orobanchaceae</taxon>
        <taxon>Pedicularideae</taxon>
        <taxon>Castillejinae</taxon>
        <taxon>Castilleja</taxon>
    </lineage>
</organism>
<name>A0ABD3C5K9_9LAMI</name>
<evidence type="ECO:0000313" key="2">
    <source>
        <dbReference type="Proteomes" id="UP001632038"/>
    </source>
</evidence>
<dbReference type="AlphaFoldDB" id="A0ABD3C5K9"/>
<comment type="caution">
    <text evidence="1">The sequence shown here is derived from an EMBL/GenBank/DDBJ whole genome shotgun (WGS) entry which is preliminary data.</text>
</comment>
<keyword evidence="2" id="KW-1185">Reference proteome</keyword>
<accession>A0ABD3C5K9</accession>
<dbReference type="Proteomes" id="UP001632038">
    <property type="component" value="Unassembled WGS sequence"/>
</dbReference>
<proteinExistence type="predicted"/>
<dbReference type="EMBL" id="JAVIJP010000053">
    <property type="protein sequence ID" value="KAL3625080.1"/>
    <property type="molecule type" value="Genomic_DNA"/>
</dbReference>
<sequence length="44" mass="5195">MDIPVEEIQKIHSKQCSEVELEKRLRGNEIDLTRAKLNADEQMR</sequence>